<name>A0A5C7GGJ0_9FLAO</name>
<feature type="domain" description="Sulfatase N-terminal" evidence="8">
    <location>
        <begin position="41"/>
        <end position="419"/>
    </location>
</feature>
<dbReference type="InterPro" id="IPR000917">
    <property type="entry name" value="Sulfatase_N"/>
</dbReference>
<dbReference type="InterPro" id="IPR035874">
    <property type="entry name" value="IDS"/>
</dbReference>
<feature type="signal peptide" evidence="7">
    <location>
        <begin position="1"/>
        <end position="22"/>
    </location>
</feature>
<keyword evidence="3" id="KW-0479">Metal-binding</keyword>
<evidence type="ECO:0000313" key="9">
    <source>
        <dbReference type="EMBL" id="TXG36074.1"/>
    </source>
</evidence>
<keyword evidence="10" id="KW-1185">Reference proteome</keyword>
<feature type="chain" id="PRO_5022831024" evidence="7">
    <location>
        <begin position="23"/>
        <end position="528"/>
    </location>
</feature>
<comment type="caution">
    <text evidence="9">The sequence shown here is derived from an EMBL/GenBank/DDBJ whole genome shotgun (WGS) entry which is preliminary data.</text>
</comment>
<dbReference type="PANTHER" id="PTHR45953">
    <property type="entry name" value="IDURONATE 2-SULFATASE"/>
    <property type="match status" value="1"/>
</dbReference>
<comment type="similarity">
    <text evidence="2">Belongs to the sulfatase family.</text>
</comment>
<dbReference type="CDD" id="cd16030">
    <property type="entry name" value="iduronate-2-sulfatase"/>
    <property type="match status" value="1"/>
</dbReference>
<dbReference type="Pfam" id="PF00884">
    <property type="entry name" value="Sulfatase"/>
    <property type="match status" value="1"/>
</dbReference>
<dbReference type="EMBL" id="VRKQ01000012">
    <property type="protein sequence ID" value="TXG36074.1"/>
    <property type="molecule type" value="Genomic_DNA"/>
</dbReference>
<dbReference type="OrthoDB" id="9763552at2"/>
<evidence type="ECO:0000256" key="2">
    <source>
        <dbReference type="ARBA" id="ARBA00008779"/>
    </source>
</evidence>
<dbReference type="PROSITE" id="PS51257">
    <property type="entry name" value="PROKAR_LIPOPROTEIN"/>
    <property type="match status" value="1"/>
</dbReference>
<keyword evidence="6" id="KW-0106">Calcium</keyword>
<proteinExistence type="inferred from homology"/>
<keyword evidence="5" id="KW-0378">Hydrolase</keyword>
<evidence type="ECO:0000313" key="10">
    <source>
        <dbReference type="Proteomes" id="UP000321080"/>
    </source>
</evidence>
<comment type="cofactor">
    <cofactor evidence="1">
        <name>Ca(2+)</name>
        <dbReference type="ChEBI" id="CHEBI:29108"/>
    </cofactor>
</comment>
<dbReference type="InterPro" id="IPR017850">
    <property type="entry name" value="Alkaline_phosphatase_core_sf"/>
</dbReference>
<evidence type="ECO:0000259" key="8">
    <source>
        <dbReference type="Pfam" id="PF00884"/>
    </source>
</evidence>
<dbReference type="GO" id="GO:0005737">
    <property type="term" value="C:cytoplasm"/>
    <property type="evidence" value="ECO:0007669"/>
    <property type="project" value="TreeGrafter"/>
</dbReference>
<gene>
    <name evidence="9" type="ORF">FUA22_13370</name>
</gene>
<dbReference type="GO" id="GO:0004423">
    <property type="term" value="F:iduronate-2-sulfatase activity"/>
    <property type="evidence" value="ECO:0007669"/>
    <property type="project" value="InterPro"/>
</dbReference>
<evidence type="ECO:0000256" key="7">
    <source>
        <dbReference type="SAM" id="SignalP"/>
    </source>
</evidence>
<dbReference type="Proteomes" id="UP000321080">
    <property type="component" value="Unassembled WGS sequence"/>
</dbReference>
<protein>
    <submittedName>
        <fullName evidence="9">Sulfatase</fullName>
    </submittedName>
</protein>
<reference evidence="9 10" key="1">
    <citation type="submission" date="2019-08" db="EMBL/GenBank/DDBJ databases">
        <title>Seonamhaeicola sediminis sp. nov., isolated from marine sediment.</title>
        <authorList>
            <person name="Cao W.R."/>
        </authorList>
    </citation>
    <scope>NUCLEOTIDE SEQUENCE [LARGE SCALE GENOMIC DNA]</scope>
    <source>
        <strain evidence="9 10">1505</strain>
    </source>
</reference>
<dbReference type="AlphaFoldDB" id="A0A5C7GGJ0"/>
<dbReference type="Gene3D" id="3.40.720.10">
    <property type="entry name" value="Alkaline Phosphatase, subunit A"/>
    <property type="match status" value="1"/>
</dbReference>
<evidence type="ECO:0000256" key="4">
    <source>
        <dbReference type="ARBA" id="ARBA00022729"/>
    </source>
</evidence>
<dbReference type="SUPFAM" id="SSF53649">
    <property type="entry name" value="Alkaline phosphatase-like"/>
    <property type="match status" value="1"/>
</dbReference>
<dbReference type="GO" id="GO:0046872">
    <property type="term" value="F:metal ion binding"/>
    <property type="evidence" value="ECO:0007669"/>
    <property type="project" value="UniProtKB-KW"/>
</dbReference>
<keyword evidence="4 7" id="KW-0732">Signal</keyword>
<evidence type="ECO:0000256" key="5">
    <source>
        <dbReference type="ARBA" id="ARBA00022801"/>
    </source>
</evidence>
<dbReference type="PROSITE" id="PS00149">
    <property type="entry name" value="SULFATASE_2"/>
    <property type="match status" value="1"/>
</dbReference>
<dbReference type="PROSITE" id="PS00523">
    <property type="entry name" value="SULFATASE_1"/>
    <property type="match status" value="1"/>
</dbReference>
<organism evidence="9 10">
    <name type="scientific">Seonamhaeicola maritimus</name>
    <dbReference type="NCBI Taxonomy" id="2591822"/>
    <lineage>
        <taxon>Bacteria</taxon>
        <taxon>Pseudomonadati</taxon>
        <taxon>Bacteroidota</taxon>
        <taxon>Flavobacteriia</taxon>
        <taxon>Flavobacteriales</taxon>
        <taxon>Flavobacteriaceae</taxon>
    </lineage>
</organism>
<sequence length="528" mass="60313">MISMKKILLLIVSLFTLCGCNAQKSTKEIENNKVGVSVKQKNILFIAVDDLKPLLSNYGETQMHTPNFDRLAEMGMTFTNAHVQFAVCGPSRASVMTGTKPDRTKVWDLHTNFRESAPDLISMPEYLITQGYETTGVGKIYHKGSSSPGHDGKSWSQPHQLPKNFDGIYGEPIFAHYQNPKTKKQMLTLKEEALSKGKKKYGAQSKYVFSKIKPSTECVDLPDEAYQDGLYTHTALNQLSELESSDKPWFLAVGYQKPHLPFVAPKKYWDLYDRDKIELAEFQELAKGTPQYAYHSFGEIRSYSDIDSNLGVGDRFPESKQRELIHGYMACISYIDAQIGKLLDDLKERNILDETVIVLWGDHGWHLGDHTEWCKHSNFEQATRIPFMFAGPGVTKNQKSNHPVNLVDLFPTVFELAGVEQSNQTDGKSLVPLLDNNDATTVNIDYAYHQYRRQKKMGYAIRTERYRYTEWHDNDYRSFRTYNDDNIAGYELYDYQSDPLETVNLINEPGYASVVKQLKAKLKSHLTK</sequence>
<evidence type="ECO:0000256" key="1">
    <source>
        <dbReference type="ARBA" id="ARBA00001913"/>
    </source>
</evidence>
<evidence type="ECO:0000256" key="3">
    <source>
        <dbReference type="ARBA" id="ARBA00022723"/>
    </source>
</evidence>
<dbReference type="PANTHER" id="PTHR45953:SF1">
    <property type="entry name" value="IDURONATE 2-SULFATASE"/>
    <property type="match status" value="1"/>
</dbReference>
<accession>A0A5C7GGJ0</accession>
<dbReference type="InterPro" id="IPR024607">
    <property type="entry name" value="Sulfatase_CS"/>
</dbReference>
<evidence type="ECO:0000256" key="6">
    <source>
        <dbReference type="ARBA" id="ARBA00022837"/>
    </source>
</evidence>